<dbReference type="NCBIfam" id="NF006942">
    <property type="entry name" value="PRK09424.1"/>
    <property type="match status" value="1"/>
</dbReference>
<evidence type="ECO:0000256" key="6">
    <source>
        <dbReference type="ARBA" id="ARBA00022519"/>
    </source>
</evidence>
<dbReference type="SMART" id="SM01003">
    <property type="entry name" value="AlaDh_PNT_N"/>
    <property type="match status" value="1"/>
</dbReference>
<dbReference type="Proteomes" id="UP000316181">
    <property type="component" value="Unassembled WGS sequence"/>
</dbReference>
<dbReference type="Gene3D" id="3.40.50.720">
    <property type="entry name" value="NAD(P)-binding Rossmann-like Domain"/>
    <property type="match status" value="2"/>
</dbReference>
<feature type="domain" description="Alanine dehydrogenase/pyridine nucleotide transhydrogenase NAD(H)-binding" evidence="17">
    <location>
        <begin position="146"/>
        <end position="309"/>
    </location>
</feature>
<dbReference type="GO" id="GO:0006740">
    <property type="term" value="P:NADPH regeneration"/>
    <property type="evidence" value="ECO:0007669"/>
    <property type="project" value="TreeGrafter"/>
</dbReference>
<evidence type="ECO:0000256" key="13">
    <source>
        <dbReference type="ARBA" id="ARBA00023136"/>
    </source>
</evidence>
<feature type="transmembrane region" description="Helical" evidence="16">
    <location>
        <begin position="409"/>
        <end position="426"/>
    </location>
</feature>
<dbReference type="EC" id="7.1.1.1" evidence="4"/>
<dbReference type="SUPFAM" id="SSF52283">
    <property type="entry name" value="Formate/glycerate dehydrogenase catalytic domain-like"/>
    <property type="match status" value="1"/>
</dbReference>
<dbReference type="InterPro" id="IPR026255">
    <property type="entry name" value="NADP_transhyd_a"/>
</dbReference>
<evidence type="ECO:0000313" key="20">
    <source>
        <dbReference type="Proteomes" id="UP000316181"/>
    </source>
</evidence>
<keyword evidence="13 16" id="KW-0472">Membrane</keyword>
<feature type="transmembrane region" description="Helical" evidence="16">
    <location>
        <begin position="432"/>
        <end position="450"/>
    </location>
</feature>
<keyword evidence="8" id="KW-0547">Nucleotide-binding</keyword>
<evidence type="ECO:0000256" key="11">
    <source>
        <dbReference type="ARBA" id="ARBA00022989"/>
    </source>
</evidence>
<keyword evidence="10" id="KW-1278">Translocase</keyword>
<dbReference type="AlphaFoldDB" id="A0A542SQU7"/>
<evidence type="ECO:0000256" key="1">
    <source>
        <dbReference type="ARBA" id="ARBA00003943"/>
    </source>
</evidence>
<evidence type="ECO:0000256" key="9">
    <source>
        <dbReference type="ARBA" id="ARBA00022857"/>
    </source>
</evidence>
<evidence type="ECO:0000256" key="8">
    <source>
        <dbReference type="ARBA" id="ARBA00022741"/>
    </source>
</evidence>
<dbReference type="RefSeq" id="WP_142112644.1">
    <property type="nucleotide sequence ID" value="NZ_BAAATB010000004.1"/>
</dbReference>
<dbReference type="InterPro" id="IPR008143">
    <property type="entry name" value="Ala_DH/PNT_CS2"/>
</dbReference>
<feature type="transmembrane region" description="Helical" evidence="16">
    <location>
        <begin position="485"/>
        <end position="508"/>
    </location>
</feature>
<dbReference type="PANTHER" id="PTHR10160:SF19">
    <property type="entry name" value="PROTON-TRANSLOCATING NAD(P)(+) TRANSHYDROGENASE"/>
    <property type="match status" value="1"/>
</dbReference>
<evidence type="ECO:0000256" key="16">
    <source>
        <dbReference type="SAM" id="Phobius"/>
    </source>
</evidence>
<dbReference type="GO" id="GO:0050661">
    <property type="term" value="F:NADP binding"/>
    <property type="evidence" value="ECO:0007669"/>
    <property type="project" value="TreeGrafter"/>
</dbReference>
<evidence type="ECO:0000256" key="12">
    <source>
        <dbReference type="ARBA" id="ARBA00023027"/>
    </source>
</evidence>
<evidence type="ECO:0000256" key="14">
    <source>
        <dbReference type="ARBA" id="ARBA00048202"/>
    </source>
</evidence>
<dbReference type="Pfam" id="PF05222">
    <property type="entry name" value="AlaDh_PNT_N"/>
    <property type="match status" value="1"/>
</dbReference>
<proteinExistence type="inferred from homology"/>
<keyword evidence="5" id="KW-1003">Cell membrane</keyword>
<dbReference type="NCBIfam" id="TIGR00561">
    <property type="entry name" value="pntA"/>
    <property type="match status" value="1"/>
</dbReference>
<evidence type="ECO:0000256" key="7">
    <source>
        <dbReference type="ARBA" id="ARBA00022692"/>
    </source>
</evidence>
<feature type="compositionally biased region" description="Low complexity" evidence="15">
    <location>
        <begin position="373"/>
        <end position="390"/>
    </location>
</feature>
<evidence type="ECO:0000256" key="5">
    <source>
        <dbReference type="ARBA" id="ARBA00022475"/>
    </source>
</evidence>
<keyword evidence="7 16" id="KW-0812">Transmembrane</keyword>
<dbReference type="GO" id="GO:0008750">
    <property type="term" value="F:proton-translocating NAD(P)+ transhydrogenase activity"/>
    <property type="evidence" value="ECO:0007669"/>
    <property type="project" value="UniProtKB-EC"/>
</dbReference>
<reference evidence="19 20" key="1">
    <citation type="submission" date="2019-06" db="EMBL/GenBank/DDBJ databases">
        <title>Sequencing the genomes of 1000 actinobacteria strains.</title>
        <authorList>
            <person name="Klenk H.-P."/>
        </authorList>
    </citation>
    <scope>NUCLEOTIDE SEQUENCE [LARGE SCALE GENOMIC DNA]</scope>
    <source>
        <strain evidence="19 20">DSM 10596</strain>
    </source>
</reference>
<evidence type="ECO:0000259" key="18">
    <source>
        <dbReference type="SMART" id="SM01003"/>
    </source>
</evidence>
<dbReference type="EMBL" id="VFNV01000001">
    <property type="protein sequence ID" value="TQK76991.1"/>
    <property type="molecule type" value="Genomic_DNA"/>
</dbReference>
<dbReference type="Pfam" id="PF12769">
    <property type="entry name" value="PNTB_4TM"/>
    <property type="match status" value="1"/>
</dbReference>
<dbReference type="Pfam" id="PF01262">
    <property type="entry name" value="AlaDh_PNT_C"/>
    <property type="match status" value="1"/>
</dbReference>
<keyword evidence="20" id="KW-1185">Reference proteome</keyword>
<keyword evidence="11 16" id="KW-1133">Transmembrane helix</keyword>
<feature type="region of interest" description="Disordered" evidence="15">
    <location>
        <begin position="373"/>
        <end position="398"/>
    </location>
</feature>
<dbReference type="InterPro" id="IPR007886">
    <property type="entry name" value="AlaDH/PNT_N"/>
</dbReference>
<evidence type="ECO:0000256" key="15">
    <source>
        <dbReference type="SAM" id="MobiDB-lite"/>
    </source>
</evidence>
<dbReference type="InterPro" id="IPR036291">
    <property type="entry name" value="NAD(P)-bd_dom_sf"/>
</dbReference>
<comment type="subcellular location">
    <subcellularLocation>
        <location evidence="2">Cell inner membrane</location>
        <topology evidence="2">Multi-pass membrane protein</topology>
    </subcellularLocation>
</comment>
<dbReference type="OrthoDB" id="9804592at2"/>
<name>A0A542SQU7_9MICO</name>
<comment type="caution">
    <text evidence="19">The sequence shown here is derived from an EMBL/GenBank/DDBJ whole genome shotgun (WGS) entry which is preliminary data.</text>
</comment>
<evidence type="ECO:0000256" key="2">
    <source>
        <dbReference type="ARBA" id="ARBA00004429"/>
    </source>
</evidence>
<dbReference type="CDD" id="cd05304">
    <property type="entry name" value="Rubrum_tdh"/>
    <property type="match status" value="1"/>
</dbReference>
<feature type="transmembrane region" description="Helical" evidence="16">
    <location>
        <begin position="462"/>
        <end position="479"/>
    </location>
</feature>
<evidence type="ECO:0000313" key="19">
    <source>
        <dbReference type="EMBL" id="TQK76991.1"/>
    </source>
</evidence>
<evidence type="ECO:0000256" key="10">
    <source>
        <dbReference type="ARBA" id="ARBA00022967"/>
    </source>
</evidence>
<dbReference type="InterPro" id="IPR007698">
    <property type="entry name" value="AlaDH/PNT_NAD(H)-bd"/>
</dbReference>
<evidence type="ECO:0000256" key="3">
    <source>
        <dbReference type="ARBA" id="ARBA00005689"/>
    </source>
</evidence>
<protein>
    <recommendedName>
        <fullName evidence="4">proton-translocating NAD(P)(+) transhydrogenase</fullName>
        <ecNumber evidence="4">7.1.1.1</ecNumber>
    </recommendedName>
</protein>
<gene>
    <name evidence="19" type="ORF">FB389_1699</name>
</gene>
<dbReference type="GO" id="GO:0005886">
    <property type="term" value="C:plasma membrane"/>
    <property type="evidence" value="ECO:0007669"/>
    <property type="project" value="UniProtKB-SubCell"/>
</dbReference>
<comment type="similarity">
    <text evidence="3">Belongs to the AlaDH/PNT family.</text>
</comment>
<sequence>MRIGVPKESAAEQRIVAATPKTVAKLKALGYEVAIESGAGARANFMDEAYQAAGAAIVTADEAWRSDIVIKMDEPTVSEIGRMTKGATVISRMAPSDHPELIESLKTHGVTGLCLDAVPRISRAQSLDVLSSMSNIAGYRAVIEGAEAYGGMFGGQVTAAGKTAPATVFVIGAGVAGLAALGAAGSLGAQVRAFDVRPEVAEQIESMGATFVRSAGQQEVSADGYAKPLTDEQVKATEKTYAEESAKADIVITTALVRGKAVRTITKEMVAAMKPGSVIVDLAASGGGNCELTIPGHKIVTDNGVTIVGYTDLPGRMAAQASQLYGTNIVNLLQLCTPKKDGELVLDMDDVVQRAITVARAGEVLWPPPPVQVSAAPKPAAQPAAAPAQDPADRAKREAAAAKRREQKLFAYGGIAAVLIGLAITFSSTAFLGYFTVFILAVFIGFYVITNVTHSLHTPLMAQTNAISGIILVGALLQLGSDNLWVVAVAFVAAAVAAINIFGGFLVASRMINMFHKEA</sequence>
<accession>A0A542SQU7</accession>
<dbReference type="PANTHER" id="PTHR10160">
    <property type="entry name" value="NAD(P) TRANSHYDROGENASE"/>
    <property type="match status" value="1"/>
</dbReference>
<feature type="domain" description="Alanine dehydrogenase/pyridine nucleotide transhydrogenase N-terminal" evidence="18">
    <location>
        <begin position="4"/>
        <end position="137"/>
    </location>
</feature>
<keyword evidence="9" id="KW-0521">NADP</keyword>
<dbReference type="PIRSF" id="PIRSF000203">
    <property type="entry name" value="NADP_transhydrogenase_alpha"/>
    <property type="match status" value="1"/>
</dbReference>
<keyword evidence="6" id="KW-0997">Cell inner membrane</keyword>
<keyword evidence="12" id="KW-0520">NAD</keyword>
<evidence type="ECO:0000256" key="4">
    <source>
        <dbReference type="ARBA" id="ARBA00012943"/>
    </source>
</evidence>
<dbReference type="SMART" id="SM01002">
    <property type="entry name" value="AlaDh_PNT_C"/>
    <property type="match status" value="1"/>
</dbReference>
<comment type="function">
    <text evidence="1">The transhydrogenation between NADH and NADP is coupled to respiration and ATP hydrolysis and functions as a proton pump across the membrane.</text>
</comment>
<organism evidence="19 20">
    <name type="scientific">Rarobacter incanus</name>
    <dbReference type="NCBI Taxonomy" id="153494"/>
    <lineage>
        <taxon>Bacteria</taxon>
        <taxon>Bacillati</taxon>
        <taxon>Actinomycetota</taxon>
        <taxon>Actinomycetes</taxon>
        <taxon>Micrococcales</taxon>
        <taxon>Rarobacteraceae</taxon>
        <taxon>Rarobacter</taxon>
    </lineage>
</organism>
<dbReference type="InterPro" id="IPR024605">
    <property type="entry name" value="NADP_transhyd_a_C"/>
</dbReference>
<dbReference type="GO" id="GO:0016491">
    <property type="term" value="F:oxidoreductase activity"/>
    <property type="evidence" value="ECO:0007669"/>
    <property type="project" value="InterPro"/>
</dbReference>
<dbReference type="PROSITE" id="PS00837">
    <property type="entry name" value="ALADH_PNT_2"/>
    <property type="match status" value="1"/>
</dbReference>
<comment type="catalytic activity">
    <reaction evidence="14">
        <text>NAD(+) + NADPH + H(+)(in) = NADH + NADP(+) + H(+)(out)</text>
        <dbReference type="Rhea" id="RHEA:47992"/>
        <dbReference type="ChEBI" id="CHEBI:15378"/>
        <dbReference type="ChEBI" id="CHEBI:57540"/>
        <dbReference type="ChEBI" id="CHEBI:57783"/>
        <dbReference type="ChEBI" id="CHEBI:57945"/>
        <dbReference type="ChEBI" id="CHEBI:58349"/>
        <dbReference type="EC" id="7.1.1.1"/>
    </reaction>
</comment>
<evidence type="ECO:0000259" key="17">
    <source>
        <dbReference type="SMART" id="SM01002"/>
    </source>
</evidence>
<dbReference type="SUPFAM" id="SSF51735">
    <property type="entry name" value="NAD(P)-binding Rossmann-fold domains"/>
    <property type="match status" value="1"/>
</dbReference>